<dbReference type="PROSITE" id="PS50878">
    <property type="entry name" value="RT_POL"/>
    <property type="match status" value="1"/>
</dbReference>
<comment type="caution">
    <text evidence="2">The sequence shown here is derived from an EMBL/GenBank/DDBJ whole genome shotgun (WGS) entry which is preliminary data.</text>
</comment>
<dbReference type="EMBL" id="CAJNOO010005598">
    <property type="protein sequence ID" value="CAF1424964.1"/>
    <property type="molecule type" value="Genomic_DNA"/>
</dbReference>
<name>A0A815MTE9_9BILA</name>
<gene>
    <name evidence="2" type="ORF">RFH988_LOCUS35712</name>
</gene>
<sequence length="738" mass="86801">MEQTQAYKCVDKEDPLPELIQRTNKYLLDLRLAKWITQKQYELLSIKPNEVELAHLYYLPKAHKPGTPLRPIISGLKHPTIKISKFLDDLLRPLFDKMAQDTTIISGFELIKKLNEWSRLNMNENTIFCTIDVIDLYTMIPQVEGVLSLKNMLDYLKLKKVSGLKIETIIRLSRFVMQNNYFSYDGQFYHQIRGGAMGSPLTLTMANCYMFFFERRIAKQIKNSGGLYFRYIDDLFIMVNWPVRHLLKQIDKWKNFDENIKLNPNIGSFATFLDLYMENRDGVLFTTVYQKPSYEPYYLPFNSIHPLHMKKNIPFTMLLRVIRYCSIFQTYLDERENLRMALLLNKYPNKLIEEQFNNVLLKCNIDQPLTNFNYDRYRQKHLNFKKNIPPACKQCSYDELAGKIAAVDLSIWFIEFRLPIFVLDSTKIIDLKLDVIAKQLTSKNKTTDQTRSGPRFINNDPKTASRRRTTELATLKRKIEARFFEKKVSPGRPVEQFIAELDILLQKLHDTRGNPRKLRNILNQNNTYDNLVSGIESSQSQDINSRIIIKKKKNYGRLIKRLKYKLHLKNIVLQKSDKNKVFHLGKLDDYHKKSEEYMEKTKAYKCLGIEDPLPDLIRRTNKYLLDLRLAKWITQKQYEKLCINPNEVELAHLYYLPKAHKPGTPLRPIISGLKHPAIKISKFLDELLRPLFDKMALKTTVASGFELVKQLQKWSNINMRQETLFCTVDVADLYTMVP</sequence>
<evidence type="ECO:0000259" key="1">
    <source>
        <dbReference type="PROSITE" id="PS50878"/>
    </source>
</evidence>
<dbReference type="PANTHER" id="PTHR21301">
    <property type="entry name" value="REVERSE TRANSCRIPTASE"/>
    <property type="match status" value="1"/>
</dbReference>
<dbReference type="PANTHER" id="PTHR21301:SF10">
    <property type="entry name" value="REVERSE TRANSCRIPTASE DOMAIN-CONTAINING PROTEIN"/>
    <property type="match status" value="1"/>
</dbReference>
<dbReference type="Pfam" id="PF26215">
    <property type="entry name" value="HTH_animal"/>
    <property type="match status" value="1"/>
</dbReference>
<reference evidence="2" key="1">
    <citation type="submission" date="2021-02" db="EMBL/GenBank/DDBJ databases">
        <authorList>
            <person name="Nowell W R."/>
        </authorList>
    </citation>
    <scope>NUCLEOTIDE SEQUENCE</scope>
</reference>
<dbReference type="AlphaFoldDB" id="A0A815MTE9"/>
<protein>
    <recommendedName>
        <fullName evidence="1">Reverse transcriptase domain-containing protein</fullName>
    </recommendedName>
</protein>
<organism evidence="2 3">
    <name type="scientific">Rotaria sordida</name>
    <dbReference type="NCBI Taxonomy" id="392033"/>
    <lineage>
        <taxon>Eukaryota</taxon>
        <taxon>Metazoa</taxon>
        <taxon>Spiralia</taxon>
        <taxon>Gnathifera</taxon>
        <taxon>Rotifera</taxon>
        <taxon>Eurotatoria</taxon>
        <taxon>Bdelloidea</taxon>
        <taxon>Philodinida</taxon>
        <taxon>Philodinidae</taxon>
        <taxon>Rotaria</taxon>
    </lineage>
</organism>
<dbReference type="OrthoDB" id="8037262at2759"/>
<proteinExistence type="predicted"/>
<dbReference type="Proteomes" id="UP000663882">
    <property type="component" value="Unassembled WGS sequence"/>
</dbReference>
<dbReference type="InterPro" id="IPR058912">
    <property type="entry name" value="HTH_animal"/>
</dbReference>
<dbReference type="InterPro" id="IPR000477">
    <property type="entry name" value="RT_dom"/>
</dbReference>
<accession>A0A815MTE9</accession>
<feature type="domain" description="Reverse transcriptase" evidence="1">
    <location>
        <begin position="40"/>
        <end position="288"/>
    </location>
</feature>
<evidence type="ECO:0000313" key="3">
    <source>
        <dbReference type="Proteomes" id="UP000663882"/>
    </source>
</evidence>
<evidence type="ECO:0000313" key="2">
    <source>
        <dbReference type="EMBL" id="CAF1424964.1"/>
    </source>
</evidence>